<evidence type="ECO:0000313" key="1">
    <source>
        <dbReference type="EMBL" id="TQE03692.1"/>
    </source>
</evidence>
<keyword evidence="2" id="KW-1185">Reference proteome</keyword>
<comment type="caution">
    <text evidence="1">The sequence shown here is derived from an EMBL/GenBank/DDBJ whole genome shotgun (WGS) entry which is preliminary data.</text>
</comment>
<dbReference type="AlphaFoldDB" id="A0A540MY27"/>
<dbReference type="Pfam" id="PF20431">
    <property type="entry name" value="E_motif"/>
    <property type="match status" value="1"/>
</dbReference>
<dbReference type="InterPro" id="IPR046848">
    <property type="entry name" value="E_motif"/>
</dbReference>
<dbReference type="STRING" id="106549.A0A540MY27"/>
<sequence length="125" mass="14497">MGGSSCWLQDSWNLDLGIQAAERLLELVPQHDGTYVLLSNLYATAGYWDDVAKVRKLMRDRGVKKEPGCSLIDVENMVHVFLVDDTKHPEVQAVYKYLEAVYKYQRIIEWDVTDGLEQRMEQYII</sequence>
<evidence type="ECO:0000313" key="2">
    <source>
        <dbReference type="Proteomes" id="UP000315295"/>
    </source>
</evidence>
<organism evidence="1 2">
    <name type="scientific">Malus baccata</name>
    <name type="common">Siberian crab apple</name>
    <name type="synonym">Pyrus baccata</name>
    <dbReference type="NCBI Taxonomy" id="106549"/>
    <lineage>
        <taxon>Eukaryota</taxon>
        <taxon>Viridiplantae</taxon>
        <taxon>Streptophyta</taxon>
        <taxon>Embryophyta</taxon>
        <taxon>Tracheophyta</taxon>
        <taxon>Spermatophyta</taxon>
        <taxon>Magnoliopsida</taxon>
        <taxon>eudicotyledons</taxon>
        <taxon>Gunneridae</taxon>
        <taxon>Pentapetalae</taxon>
        <taxon>rosids</taxon>
        <taxon>fabids</taxon>
        <taxon>Rosales</taxon>
        <taxon>Rosaceae</taxon>
        <taxon>Amygdaloideae</taxon>
        <taxon>Maleae</taxon>
        <taxon>Malus</taxon>
    </lineage>
</organism>
<dbReference type="PANTHER" id="PTHR47926">
    <property type="entry name" value="PENTATRICOPEPTIDE REPEAT-CONTAINING PROTEIN"/>
    <property type="match status" value="1"/>
</dbReference>
<dbReference type="PANTHER" id="PTHR47926:SF541">
    <property type="entry name" value="DYW DOMAIN-CONTAINING PROTEIN"/>
    <property type="match status" value="1"/>
</dbReference>
<dbReference type="GO" id="GO:0009451">
    <property type="term" value="P:RNA modification"/>
    <property type="evidence" value="ECO:0007669"/>
    <property type="project" value="InterPro"/>
</dbReference>
<accession>A0A540MY27</accession>
<name>A0A540MY27_MALBA</name>
<gene>
    <name evidence="1" type="ORF">C1H46_010666</name>
</gene>
<protein>
    <recommendedName>
        <fullName evidence="3">DYW domain-containing protein</fullName>
    </recommendedName>
</protein>
<reference evidence="1 2" key="1">
    <citation type="journal article" date="2019" name="G3 (Bethesda)">
        <title>Sequencing of a Wild Apple (Malus baccata) Genome Unravels the Differences Between Cultivated and Wild Apple Species Regarding Disease Resistance and Cold Tolerance.</title>
        <authorList>
            <person name="Chen X."/>
        </authorList>
    </citation>
    <scope>NUCLEOTIDE SEQUENCE [LARGE SCALE GENOMIC DNA]</scope>
    <source>
        <strain evidence="2">cv. Shandingzi</strain>
        <tissue evidence="1">Leaves</tissue>
    </source>
</reference>
<dbReference type="EMBL" id="VIEB01000151">
    <property type="protein sequence ID" value="TQE03692.1"/>
    <property type="molecule type" value="Genomic_DNA"/>
</dbReference>
<dbReference type="InterPro" id="IPR046960">
    <property type="entry name" value="PPR_At4g14850-like_plant"/>
</dbReference>
<proteinExistence type="predicted"/>
<dbReference type="GO" id="GO:0003723">
    <property type="term" value="F:RNA binding"/>
    <property type="evidence" value="ECO:0007669"/>
    <property type="project" value="InterPro"/>
</dbReference>
<dbReference type="Proteomes" id="UP000315295">
    <property type="component" value="Unassembled WGS sequence"/>
</dbReference>
<evidence type="ECO:0008006" key="3">
    <source>
        <dbReference type="Google" id="ProtNLM"/>
    </source>
</evidence>